<dbReference type="PROSITE" id="PS51257">
    <property type="entry name" value="PROKAR_LIPOPROTEIN"/>
    <property type="match status" value="1"/>
</dbReference>
<organism evidence="3 4">
    <name type="scientific">Marivivens donghaensis</name>
    <dbReference type="NCBI Taxonomy" id="1699413"/>
    <lineage>
        <taxon>Bacteria</taxon>
        <taxon>Pseudomonadati</taxon>
        <taxon>Pseudomonadota</taxon>
        <taxon>Alphaproteobacteria</taxon>
        <taxon>Rhodobacterales</taxon>
        <taxon>Paracoccaceae</taxon>
        <taxon>Marivivens group</taxon>
        <taxon>Marivivens</taxon>
    </lineage>
</organism>
<accession>A0ABX0W0F9</accession>
<feature type="region of interest" description="Disordered" evidence="1">
    <location>
        <begin position="179"/>
        <end position="202"/>
    </location>
</feature>
<feature type="signal peptide" evidence="2">
    <location>
        <begin position="1"/>
        <end position="24"/>
    </location>
</feature>
<proteinExistence type="predicted"/>
<dbReference type="EMBL" id="JAATOP010000011">
    <property type="protein sequence ID" value="NIY73563.1"/>
    <property type="molecule type" value="Genomic_DNA"/>
</dbReference>
<comment type="caution">
    <text evidence="3">The sequence shown here is derived from an EMBL/GenBank/DDBJ whole genome shotgun (WGS) entry which is preliminary data.</text>
</comment>
<name>A0ABX0W0F9_9RHOB</name>
<protein>
    <recommendedName>
        <fullName evidence="5">Lipoprotein</fullName>
    </recommendedName>
</protein>
<evidence type="ECO:0000256" key="2">
    <source>
        <dbReference type="SAM" id="SignalP"/>
    </source>
</evidence>
<dbReference type="Proteomes" id="UP000709466">
    <property type="component" value="Unassembled WGS sequence"/>
</dbReference>
<keyword evidence="4" id="KW-1185">Reference proteome</keyword>
<dbReference type="RefSeq" id="WP_167638947.1">
    <property type="nucleotide sequence ID" value="NZ_JAATOP010000011.1"/>
</dbReference>
<gene>
    <name evidence="3" type="ORF">HCZ30_14110</name>
</gene>
<feature type="chain" id="PRO_5046678551" description="Lipoprotein" evidence="2">
    <location>
        <begin position="25"/>
        <end position="202"/>
    </location>
</feature>
<evidence type="ECO:0000256" key="1">
    <source>
        <dbReference type="SAM" id="MobiDB-lite"/>
    </source>
</evidence>
<evidence type="ECO:0000313" key="3">
    <source>
        <dbReference type="EMBL" id="NIY73563.1"/>
    </source>
</evidence>
<reference evidence="3 4" key="1">
    <citation type="submission" date="2020-03" db="EMBL/GenBank/DDBJ databases">
        <title>Bacterial isolates of synthetic phycosphere.</title>
        <authorList>
            <person name="Fu H."/>
            <person name="Moran M.A."/>
        </authorList>
    </citation>
    <scope>NUCLEOTIDE SEQUENCE [LARGE SCALE GENOMIC DNA]</scope>
    <source>
        <strain evidence="3 4">HF1</strain>
    </source>
</reference>
<evidence type="ECO:0000313" key="4">
    <source>
        <dbReference type="Proteomes" id="UP000709466"/>
    </source>
</evidence>
<evidence type="ECO:0008006" key="5">
    <source>
        <dbReference type="Google" id="ProtNLM"/>
    </source>
</evidence>
<keyword evidence="2" id="KW-0732">Signal</keyword>
<sequence>MRRRFFVLGAPLALAACAAEPVWAPDDLVQRMRYRHNGPPRLTLLTMRNVGSGKGAHSALMINARERVIWDPAGSFKHPSIPERNDVIIGVTPQIEQYYISYHSRETFYTEIQEVDVPLEVAEQALQLAYAYGAVPKTQCSTATGRILQQLPGFEFIRPVMFPEKLAAQFAEVPGVRTREYRESDSDNNSGVLNEIVVNPQR</sequence>